<dbReference type="AlphaFoldDB" id="A0A2R6WFF7"/>
<reference evidence="3" key="1">
    <citation type="journal article" date="2017" name="Cell">
        <title>Insights into land plant evolution garnered from the Marchantia polymorpha genome.</title>
        <authorList>
            <person name="Bowman J.L."/>
            <person name="Kohchi T."/>
            <person name="Yamato K.T."/>
            <person name="Jenkins J."/>
            <person name="Shu S."/>
            <person name="Ishizaki K."/>
            <person name="Yamaoka S."/>
            <person name="Nishihama R."/>
            <person name="Nakamura Y."/>
            <person name="Berger F."/>
            <person name="Adam C."/>
            <person name="Aki S.S."/>
            <person name="Althoff F."/>
            <person name="Araki T."/>
            <person name="Arteaga-Vazquez M.A."/>
            <person name="Balasubrmanian S."/>
            <person name="Barry K."/>
            <person name="Bauer D."/>
            <person name="Boehm C.R."/>
            <person name="Briginshaw L."/>
            <person name="Caballero-Perez J."/>
            <person name="Catarino B."/>
            <person name="Chen F."/>
            <person name="Chiyoda S."/>
            <person name="Chovatia M."/>
            <person name="Davies K.M."/>
            <person name="Delmans M."/>
            <person name="Demura T."/>
            <person name="Dierschke T."/>
            <person name="Dolan L."/>
            <person name="Dorantes-Acosta A.E."/>
            <person name="Eklund D.M."/>
            <person name="Florent S.N."/>
            <person name="Flores-Sandoval E."/>
            <person name="Fujiyama A."/>
            <person name="Fukuzawa H."/>
            <person name="Galik B."/>
            <person name="Grimanelli D."/>
            <person name="Grimwood J."/>
            <person name="Grossniklaus U."/>
            <person name="Hamada T."/>
            <person name="Haseloff J."/>
            <person name="Hetherington A.J."/>
            <person name="Higo A."/>
            <person name="Hirakawa Y."/>
            <person name="Hundley H.N."/>
            <person name="Ikeda Y."/>
            <person name="Inoue K."/>
            <person name="Inoue S.I."/>
            <person name="Ishida S."/>
            <person name="Jia Q."/>
            <person name="Kakita M."/>
            <person name="Kanazawa T."/>
            <person name="Kawai Y."/>
            <person name="Kawashima T."/>
            <person name="Kennedy M."/>
            <person name="Kinose K."/>
            <person name="Kinoshita T."/>
            <person name="Kohara Y."/>
            <person name="Koide E."/>
            <person name="Komatsu K."/>
            <person name="Kopischke S."/>
            <person name="Kubo M."/>
            <person name="Kyozuka J."/>
            <person name="Lagercrantz U."/>
            <person name="Lin S.S."/>
            <person name="Lindquist E."/>
            <person name="Lipzen A.M."/>
            <person name="Lu C.W."/>
            <person name="De Luna E."/>
            <person name="Martienssen R.A."/>
            <person name="Minamino N."/>
            <person name="Mizutani M."/>
            <person name="Mizutani M."/>
            <person name="Mochizuki N."/>
            <person name="Monte I."/>
            <person name="Mosher R."/>
            <person name="Nagasaki H."/>
            <person name="Nakagami H."/>
            <person name="Naramoto S."/>
            <person name="Nishitani K."/>
            <person name="Ohtani M."/>
            <person name="Okamoto T."/>
            <person name="Okumura M."/>
            <person name="Phillips J."/>
            <person name="Pollak B."/>
            <person name="Reinders A."/>
            <person name="Rovekamp M."/>
            <person name="Sano R."/>
            <person name="Sawa S."/>
            <person name="Schmid M.W."/>
            <person name="Shirakawa M."/>
            <person name="Solano R."/>
            <person name="Spunde A."/>
            <person name="Suetsugu N."/>
            <person name="Sugano S."/>
            <person name="Sugiyama A."/>
            <person name="Sun R."/>
            <person name="Suzuki Y."/>
            <person name="Takenaka M."/>
            <person name="Takezawa D."/>
            <person name="Tomogane H."/>
            <person name="Tsuzuki M."/>
            <person name="Ueda T."/>
            <person name="Umeda M."/>
            <person name="Ward J.M."/>
            <person name="Watanabe Y."/>
            <person name="Yazaki K."/>
            <person name="Yokoyama R."/>
            <person name="Yoshitake Y."/>
            <person name="Yotsui I."/>
            <person name="Zachgo S."/>
            <person name="Schmutz J."/>
        </authorList>
    </citation>
    <scope>NUCLEOTIDE SEQUENCE [LARGE SCALE GENOMIC DNA]</scope>
    <source>
        <strain evidence="3">Tak-1</strain>
    </source>
</reference>
<accession>A0A2R6WFF7</accession>
<proteinExistence type="predicted"/>
<name>A0A2R6WFF7_MARPO</name>
<keyword evidence="3" id="KW-1185">Reference proteome</keyword>
<evidence type="ECO:0000256" key="1">
    <source>
        <dbReference type="SAM" id="MobiDB-lite"/>
    </source>
</evidence>
<sequence>MAGSGSRVGSNGVQDQTLLPTSKEGAGKVREGWRECFRDTQERGIFQSCNLVAACDVYKWEIRENSHPVSGLAACCASEESSSLISSAAMQCFSRSLLPHTIYGSF</sequence>
<dbReference type="EMBL" id="KZ772769">
    <property type="protein sequence ID" value="PTQ32577.1"/>
    <property type="molecule type" value="Genomic_DNA"/>
</dbReference>
<organism evidence="2 3">
    <name type="scientific">Marchantia polymorpha</name>
    <name type="common">Common liverwort</name>
    <name type="synonym">Marchantia aquatica</name>
    <dbReference type="NCBI Taxonomy" id="3197"/>
    <lineage>
        <taxon>Eukaryota</taxon>
        <taxon>Viridiplantae</taxon>
        <taxon>Streptophyta</taxon>
        <taxon>Embryophyta</taxon>
        <taxon>Marchantiophyta</taxon>
        <taxon>Marchantiopsida</taxon>
        <taxon>Marchantiidae</taxon>
        <taxon>Marchantiales</taxon>
        <taxon>Marchantiaceae</taxon>
        <taxon>Marchantia</taxon>
    </lineage>
</organism>
<gene>
    <name evidence="2" type="ORF">MARPO_0097s0052</name>
</gene>
<evidence type="ECO:0000313" key="3">
    <source>
        <dbReference type="Proteomes" id="UP000244005"/>
    </source>
</evidence>
<feature type="region of interest" description="Disordered" evidence="1">
    <location>
        <begin position="1"/>
        <end position="29"/>
    </location>
</feature>
<protein>
    <submittedName>
        <fullName evidence="2">Uncharacterized protein</fullName>
    </submittedName>
</protein>
<dbReference type="Gramene" id="Mp6g05920.1">
    <property type="protein sequence ID" value="Mp6g05920.1.cds1"/>
    <property type="gene ID" value="Mp6g05920"/>
</dbReference>
<dbReference type="Proteomes" id="UP000244005">
    <property type="component" value="Unassembled WGS sequence"/>
</dbReference>
<evidence type="ECO:0000313" key="2">
    <source>
        <dbReference type="EMBL" id="PTQ32577.1"/>
    </source>
</evidence>
<feature type="compositionally biased region" description="Polar residues" evidence="1">
    <location>
        <begin position="7"/>
        <end position="20"/>
    </location>
</feature>